<dbReference type="OrthoDB" id="2610860at2759"/>
<proteinExistence type="predicted"/>
<sequence>MSDFLQQLSARLNLHRFLGLAISHSTSADPRRLEHYNYTYWTGDLVSILIHGQLKNCLIAPQFPVYVSPKEPSDPDDSFGSGLTVADSEAQGVCVDIAIVTPIVQPRQDPEEWGALAQHVAGKSLAHFFEEILPQHLPRLSPRFLWVSGFEAPLLVELKPLAKRHADDIEVFHRSATGLLTEGALQGEAQALCLFCSSRFATQDVAIIVCGAGDLWRVRKVTRSWAKWKLIQENKENNEEGYTSNTLKRLKKNAKLRLDLEDDGDWTEGKETEMYGDPLDAEGRQRMLYEERVRKQAEERRQRALARGAKRDAVHQKFLDALHTPPSVDRTTSLFPDEALDAVHRKETNKELFESRPPDTFFATIRRSEGSTEWSSVLRLGSDISNQYMAEIERFIREFENKENGRRKTVFFPEQ</sequence>
<dbReference type="AlphaFoldDB" id="A0A8H7DJJ8"/>
<protein>
    <submittedName>
        <fullName evidence="1">Uncharacterized protein</fullName>
    </submittedName>
</protein>
<evidence type="ECO:0000313" key="1">
    <source>
        <dbReference type="EMBL" id="KAF7374668.1"/>
    </source>
</evidence>
<gene>
    <name evidence="1" type="ORF">MSAN_00351800</name>
</gene>
<organism evidence="1 2">
    <name type="scientific">Mycena sanguinolenta</name>
    <dbReference type="NCBI Taxonomy" id="230812"/>
    <lineage>
        <taxon>Eukaryota</taxon>
        <taxon>Fungi</taxon>
        <taxon>Dikarya</taxon>
        <taxon>Basidiomycota</taxon>
        <taxon>Agaricomycotina</taxon>
        <taxon>Agaricomycetes</taxon>
        <taxon>Agaricomycetidae</taxon>
        <taxon>Agaricales</taxon>
        <taxon>Marasmiineae</taxon>
        <taxon>Mycenaceae</taxon>
        <taxon>Mycena</taxon>
    </lineage>
</organism>
<reference evidence="1" key="1">
    <citation type="submission" date="2020-05" db="EMBL/GenBank/DDBJ databases">
        <title>Mycena genomes resolve the evolution of fungal bioluminescence.</title>
        <authorList>
            <person name="Tsai I.J."/>
        </authorList>
    </citation>
    <scope>NUCLEOTIDE SEQUENCE</scope>
    <source>
        <strain evidence="1">160909Yilan</strain>
    </source>
</reference>
<comment type="caution">
    <text evidence="1">The sequence shown here is derived from an EMBL/GenBank/DDBJ whole genome shotgun (WGS) entry which is preliminary data.</text>
</comment>
<dbReference type="EMBL" id="JACAZH010000002">
    <property type="protein sequence ID" value="KAF7374668.1"/>
    <property type="molecule type" value="Genomic_DNA"/>
</dbReference>
<evidence type="ECO:0000313" key="2">
    <source>
        <dbReference type="Proteomes" id="UP000623467"/>
    </source>
</evidence>
<accession>A0A8H7DJJ8</accession>
<name>A0A8H7DJJ8_9AGAR</name>
<keyword evidence="2" id="KW-1185">Reference proteome</keyword>
<dbReference type="Proteomes" id="UP000623467">
    <property type="component" value="Unassembled WGS sequence"/>
</dbReference>